<dbReference type="GO" id="GO:0004170">
    <property type="term" value="F:dUTP diphosphatase activity"/>
    <property type="evidence" value="ECO:0007669"/>
    <property type="project" value="UniProtKB-UniRule"/>
</dbReference>
<evidence type="ECO:0000256" key="5">
    <source>
        <dbReference type="ARBA" id="ARBA00022842"/>
    </source>
</evidence>
<reference evidence="10 11" key="1">
    <citation type="submission" date="2020-05" db="EMBL/GenBank/DDBJ databases">
        <title>MicrobeNet Type strains.</title>
        <authorList>
            <person name="Nicholson A.C."/>
        </authorList>
    </citation>
    <scope>NUCLEOTIDE SEQUENCE [LARGE SCALE GENOMIC DNA]</scope>
    <source>
        <strain evidence="10 11">JCM 14282</strain>
    </source>
</reference>
<dbReference type="InterPro" id="IPR029054">
    <property type="entry name" value="dUTPase-like"/>
</dbReference>
<dbReference type="InterPro" id="IPR008181">
    <property type="entry name" value="dUTPase"/>
</dbReference>
<dbReference type="GO" id="GO:0006226">
    <property type="term" value="P:dUMP biosynthetic process"/>
    <property type="evidence" value="ECO:0007669"/>
    <property type="project" value="UniProtKB-UniRule"/>
</dbReference>
<evidence type="ECO:0000256" key="2">
    <source>
        <dbReference type="ARBA" id="ARBA00006581"/>
    </source>
</evidence>
<feature type="domain" description="dUTPase-like" evidence="9">
    <location>
        <begin position="13"/>
        <end position="142"/>
    </location>
</feature>
<dbReference type="GO" id="GO:0046081">
    <property type="term" value="P:dUTP catabolic process"/>
    <property type="evidence" value="ECO:0007669"/>
    <property type="project" value="InterPro"/>
</dbReference>
<dbReference type="AlphaFoldDB" id="A0A7Y2Q229"/>
<gene>
    <name evidence="8 10" type="primary">dut</name>
    <name evidence="10" type="ORF">HLA99_10155</name>
</gene>
<feature type="binding site" evidence="8">
    <location>
        <begin position="79"/>
        <end position="81"/>
    </location>
    <ligand>
        <name>substrate</name>
    </ligand>
</feature>
<evidence type="ECO:0000256" key="3">
    <source>
        <dbReference type="ARBA" id="ARBA00022723"/>
    </source>
</evidence>
<name>A0A7Y2Q229_9MICO</name>
<evidence type="ECO:0000256" key="1">
    <source>
        <dbReference type="ARBA" id="ARBA00001946"/>
    </source>
</evidence>
<dbReference type="UniPathway" id="UPA00610">
    <property type="reaction ID" value="UER00666"/>
</dbReference>
<dbReference type="FunFam" id="2.70.40.10:FF:000008">
    <property type="entry name" value="Deoxyuridine 5'-triphosphate nucleotidohydrolase"/>
    <property type="match status" value="1"/>
</dbReference>
<evidence type="ECO:0000256" key="6">
    <source>
        <dbReference type="ARBA" id="ARBA00023080"/>
    </source>
</evidence>
<organism evidence="10 11">
    <name type="scientific">Microbacterium ulmi</name>
    <dbReference type="NCBI Taxonomy" id="179095"/>
    <lineage>
        <taxon>Bacteria</taxon>
        <taxon>Bacillati</taxon>
        <taxon>Actinomycetota</taxon>
        <taxon>Actinomycetes</taxon>
        <taxon>Micrococcales</taxon>
        <taxon>Microbacteriaceae</taxon>
        <taxon>Microbacterium</taxon>
    </lineage>
</organism>
<evidence type="ECO:0000256" key="8">
    <source>
        <dbReference type="HAMAP-Rule" id="MF_00116"/>
    </source>
</evidence>
<dbReference type="Proteomes" id="UP000543598">
    <property type="component" value="Unassembled WGS sequence"/>
</dbReference>
<evidence type="ECO:0000313" key="11">
    <source>
        <dbReference type="Proteomes" id="UP000543598"/>
    </source>
</evidence>
<comment type="similarity">
    <text evidence="2 8">Belongs to the dUTPase family.</text>
</comment>
<dbReference type="NCBIfam" id="TIGR00576">
    <property type="entry name" value="dut"/>
    <property type="match status" value="1"/>
</dbReference>
<comment type="caution">
    <text evidence="8">Lacks conserved residue(s) required for the propagation of feature annotation.</text>
</comment>
<comment type="catalytic activity">
    <reaction evidence="7 8">
        <text>dUTP + H2O = dUMP + diphosphate + H(+)</text>
        <dbReference type="Rhea" id="RHEA:10248"/>
        <dbReference type="ChEBI" id="CHEBI:15377"/>
        <dbReference type="ChEBI" id="CHEBI:15378"/>
        <dbReference type="ChEBI" id="CHEBI:33019"/>
        <dbReference type="ChEBI" id="CHEBI:61555"/>
        <dbReference type="ChEBI" id="CHEBI:246422"/>
        <dbReference type="EC" id="3.6.1.23"/>
    </reaction>
</comment>
<dbReference type="EC" id="3.6.1.23" evidence="8"/>
<comment type="cofactor">
    <cofactor evidence="1 8">
        <name>Mg(2+)</name>
        <dbReference type="ChEBI" id="CHEBI:18420"/>
    </cofactor>
</comment>
<proteinExistence type="inferred from homology"/>
<comment type="caution">
    <text evidence="10">The sequence shown here is derived from an EMBL/GenBank/DDBJ whole genome shotgun (WGS) entry which is preliminary data.</text>
</comment>
<accession>A0A7Y2Q229</accession>
<keyword evidence="5 8" id="KW-0460">Magnesium</keyword>
<evidence type="ECO:0000313" key="10">
    <source>
        <dbReference type="EMBL" id="NNH04213.1"/>
    </source>
</evidence>
<keyword evidence="11" id="KW-1185">Reference proteome</keyword>
<dbReference type="PANTHER" id="PTHR11241">
    <property type="entry name" value="DEOXYURIDINE 5'-TRIPHOSPHATE NUCLEOTIDOHYDROLASE"/>
    <property type="match status" value="1"/>
</dbReference>
<dbReference type="PANTHER" id="PTHR11241:SF0">
    <property type="entry name" value="DEOXYURIDINE 5'-TRIPHOSPHATE NUCLEOTIDOHYDROLASE"/>
    <property type="match status" value="1"/>
</dbReference>
<dbReference type="RefSeq" id="WP_167040571.1">
    <property type="nucleotide sequence ID" value="NZ_BAAANA010000003.1"/>
</dbReference>
<dbReference type="GO" id="GO:0000287">
    <property type="term" value="F:magnesium ion binding"/>
    <property type="evidence" value="ECO:0007669"/>
    <property type="project" value="UniProtKB-UniRule"/>
</dbReference>
<dbReference type="CDD" id="cd07557">
    <property type="entry name" value="trimeric_dUTPase"/>
    <property type="match status" value="1"/>
</dbReference>
<keyword evidence="6 8" id="KW-0546">Nucleotide metabolism</keyword>
<evidence type="ECO:0000256" key="4">
    <source>
        <dbReference type="ARBA" id="ARBA00022801"/>
    </source>
</evidence>
<keyword evidence="4 8" id="KW-0378">Hydrolase</keyword>
<keyword evidence="3 8" id="KW-0479">Metal-binding</keyword>
<evidence type="ECO:0000259" key="9">
    <source>
        <dbReference type="Pfam" id="PF00692"/>
    </source>
</evidence>
<feature type="binding site" evidence="8">
    <location>
        <position position="75"/>
    </location>
    <ligand>
        <name>substrate</name>
    </ligand>
</feature>
<dbReference type="EMBL" id="JABEMB010000013">
    <property type="protein sequence ID" value="NNH04213.1"/>
    <property type="molecule type" value="Genomic_DNA"/>
</dbReference>
<dbReference type="SUPFAM" id="SSF51283">
    <property type="entry name" value="dUTPase-like"/>
    <property type="match status" value="1"/>
</dbReference>
<dbReference type="InterPro" id="IPR033704">
    <property type="entry name" value="dUTPase_trimeric"/>
</dbReference>
<feature type="binding site" evidence="8">
    <location>
        <begin position="62"/>
        <end position="64"/>
    </location>
    <ligand>
        <name>substrate</name>
    </ligand>
</feature>
<protein>
    <recommendedName>
        <fullName evidence="8">Deoxyuridine 5'-triphosphate nucleotidohydrolase</fullName>
        <shortName evidence="8">dUTPase</shortName>
        <ecNumber evidence="8">3.6.1.23</ecNumber>
    </recommendedName>
    <alternativeName>
        <fullName evidence="8">dUTP pyrophosphatase</fullName>
    </alternativeName>
</protein>
<dbReference type="Pfam" id="PF00692">
    <property type="entry name" value="dUTPase"/>
    <property type="match status" value="1"/>
</dbReference>
<comment type="function">
    <text evidence="8">This enzyme is involved in nucleotide metabolism: it produces dUMP, the immediate precursor of thymidine nucleotides and it decreases the intracellular concentration of dUTP so that uracil cannot be incorporated into DNA.</text>
</comment>
<comment type="pathway">
    <text evidence="8">Pyrimidine metabolism; dUMP biosynthesis; dUMP from dCTP (dUTP route): step 2/2.</text>
</comment>
<dbReference type="HAMAP" id="MF_00116">
    <property type="entry name" value="dUTPase_bact"/>
    <property type="match status" value="1"/>
</dbReference>
<sequence length="148" mass="15240">MTESVDVPIIASEVPVYAHPGDAGADLVSAESVRLEPGRRALVATGVRVAIPDGYVGFVVPRSGLAAKHGITIVNSPGTVDAGYRGELKVSLLNTDADSAYDVAVGDRIAQLIVMPVSRARFIPVEELPESVRGEAGFGSTGYHGGAA</sequence>
<dbReference type="NCBIfam" id="NF001862">
    <property type="entry name" value="PRK00601.1"/>
    <property type="match status" value="1"/>
</dbReference>
<dbReference type="InterPro" id="IPR036157">
    <property type="entry name" value="dUTPase-like_sf"/>
</dbReference>
<dbReference type="Gene3D" id="2.70.40.10">
    <property type="match status" value="1"/>
</dbReference>
<evidence type="ECO:0000256" key="7">
    <source>
        <dbReference type="ARBA" id="ARBA00047686"/>
    </source>
</evidence>